<feature type="transmembrane region" description="Helical" evidence="2">
    <location>
        <begin position="103"/>
        <end position="121"/>
    </location>
</feature>
<feature type="region of interest" description="Disordered" evidence="1">
    <location>
        <begin position="206"/>
        <end position="253"/>
    </location>
</feature>
<dbReference type="Proteomes" id="UP001550210">
    <property type="component" value="Unassembled WGS sequence"/>
</dbReference>
<accession>A0ABV2V6H6</accession>
<evidence type="ECO:0000256" key="1">
    <source>
        <dbReference type="SAM" id="MobiDB-lite"/>
    </source>
</evidence>
<keyword evidence="4" id="KW-1185">Reference proteome</keyword>
<evidence type="ECO:0000256" key="2">
    <source>
        <dbReference type="SAM" id="Phobius"/>
    </source>
</evidence>
<dbReference type="Pfam" id="PF10935">
    <property type="entry name" value="DUF2637"/>
    <property type="match status" value="1"/>
</dbReference>
<feature type="compositionally biased region" description="Basic and acidic residues" evidence="1">
    <location>
        <begin position="229"/>
        <end position="244"/>
    </location>
</feature>
<organism evidence="3 4">
    <name type="scientific">Streptomyces ossamyceticus</name>
    <dbReference type="NCBI Taxonomy" id="249581"/>
    <lineage>
        <taxon>Bacteria</taxon>
        <taxon>Bacillati</taxon>
        <taxon>Actinomycetota</taxon>
        <taxon>Actinomycetes</taxon>
        <taxon>Kitasatosporales</taxon>
        <taxon>Streptomycetaceae</taxon>
        <taxon>Streptomyces</taxon>
    </lineage>
</organism>
<feature type="transmembrane region" description="Helical" evidence="2">
    <location>
        <begin position="7"/>
        <end position="25"/>
    </location>
</feature>
<feature type="transmembrane region" description="Helical" evidence="2">
    <location>
        <begin position="45"/>
        <end position="63"/>
    </location>
</feature>
<evidence type="ECO:0000313" key="4">
    <source>
        <dbReference type="Proteomes" id="UP001550210"/>
    </source>
</evidence>
<dbReference type="InterPro" id="IPR021235">
    <property type="entry name" value="DUF2637"/>
</dbReference>
<keyword evidence="2" id="KW-1133">Transmembrane helix</keyword>
<sequence length="253" mass="27222">MDAQFGLTVSAAVLTTALTAVSFWLSFEALHDLAIDHRLKGERAWAWPATIDTFIAIGELLILRASLLRKVDWYAIALTAAGSVGSIVLNIASVGVSDDPLDYVVAAVPPVAALLAFGVLMRQVHEFLSSRQQVLTAPPMPVSAPVTAPVEQEAEEPVKEPQEAEDEPEVTEEPEPVKEPEKPSEPLTQREQIDAVVRGLYDALGNKRPATRHMTDALEKAGLPSSDGTARESRKRVEAAEPHLKTLPSALAA</sequence>
<feature type="compositionally biased region" description="Basic and acidic residues" evidence="1">
    <location>
        <begin position="175"/>
        <end position="184"/>
    </location>
</feature>
<gene>
    <name evidence="3" type="ORF">ABZZ21_30985</name>
</gene>
<feature type="region of interest" description="Disordered" evidence="1">
    <location>
        <begin position="139"/>
        <end position="194"/>
    </location>
</feature>
<dbReference type="EMBL" id="JBEXPZ010000045">
    <property type="protein sequence ID" value="MET9848890.1"/>
    <property type="molecule type" value="Genomic_DNA"/>
</dbReference>
<feature type="compositionally biased region" description="Acidic residues" evidence="1">
    <location>
        <begin position="163"/>
        <end position="174"/>
    </location>
</feature>
<name>A0ABV2V6H6_9ACTN</name>
<protein>
    <submittedName>
        <fullName evidence="3">DUF2637 domain-containing protein</fullName>
    </submittedName>
</protein>
<evidence type="ECO:0000313" key="3">
    <source>
        <dbReference type="EMBL" id="MET9848890.1"/>
    </source>
</evidence>
<reference evidence="3 4" key="1">
    <citation type="submission" date="2024-06" db="EMBL/GenBank/DDBJ databases">
        <title>The Natural Products Discovery Center: Release of the First 8490 Sequenced Strains for Exploring Actinobacteria Biosynthetic Diversity.</title>
        <authorList>
            <person name="Kalkreuter E."/>
            <person name="Kautsar S.A."/>
            <person name="Yang D."/>
            <person name="Bader C.D."/>
            <person name="Teijaro C.N."/>
            <person name="Fluegel L."/>
            <person name="Davis C.M."/>
            <person name="Simpson J.R."/>
            <person name="Lauterbach L."/>
            <person name="Steele A.D."/>
            <person name="Gui C."/>
            <person name="Meng S."/>
            <person name="Li G."/>
            <person name="Viehrig K."/>
            <person name="Ye F."/>
            <person name="Su P."/>
            <person name="Kiefer A.F."/>
            <person name="Nichols A."/>
            <person name="Cepeda A.J."/>
            <person name="Yan W."/>
            <person name="Fan B."/>
            <person name="Jiang Y."/>
            <person name="Adhikari A."/>
            <person name="Zheng C.-J."/>
            <person name="Schuster L."/>
            <person name="Cowan T.M."/>
            <person name="Smanski M.J."/>
            <person name="Chevrette M.G."/>
            <person name="De Carvalho L.P.S."/>
            <person name="Shen B."/>
        </authorList>
    </citation>
    <scope>NUCLEOTIDE SEQUENCE [LARGE SCALE GENOMIC DNA]</scope>
    <source>
        <strain evidence="3 4">NPDC006434</strain>
    </source>
</reference>
<keyword evidence="2" id="KW-0472">Membrane</keyword>
<comment type="caution">
    <text evidence="3">The sequence shown here is derived from an EMBL/GenBank/DDBJ whole genome shotgun (WGS) entry which is preliminary data.</text>
</comment>
<keyword evidence="2" id="KW-0812">Transmembrane</keyword>
<feature type="transmembrane region" description="Helical" evidence="2">
    <location>
        <begin position="75"/>
        <end position="97"/>
    </location>
</feature>
<proteinExistence type="predicted"/>